<sequence length="36" mass="3852">LFAVGAASRFALSSAKSPISFQINSFHWSIVKSPVT</sequence>
<dbReference type="WBParaSite" id="BTMF_0000302801-mRNA-1">
    <property type="protein sequence ID" value="BTMF_0000302801-mRNA-1"/>
    <property type="gene ID" value="BTMF_0000302801"/>
</dbReference>
<name>A0A0R3Q9M0_9BILA</name>
<reference evidence="1" key="1">
    <citation type="submission" date="2017-02" db="UniProtKB">
        <authorList>
            <consortium name="WormBaseParasite"/>
        </authorList>
    </citation>
    <scope>IDENTIFICATION</scope>
</reference>
<protein>
    <submittedName>
        <fullName evidence="1">Secreted protein</fullName>
    </submittedName>
</protein>
<accession>A0A0R3Q9M0</accession>
<dbReference type="AlphaFoldDB" id="A0A0R3Q9M0"/>
<organism evidence="1">
    <name type="scientific">Brugia timori</name>
    <dbReference type="NCBI Taxonomy" id="42155"/>
    <lineage>
        <taxon>Eukaryota</taxon>
        <taxon>Metazoa</taxon>
        <taxon>Ecdysozoa</taxon>
        <taxon>Nematoda</taxon>
        <taxon>Chromadorea</taxon>
        <taxon>Rhabditida</taxon>
        <taxon>Spirurina</taxon>
        <taxon>Spiruromorpha</taxon>
        <taxon>Filarioidea</taxon>
        <taxon>Onchocercidae</taxon>
        <taxon>Brugia</taxon>
    </lineage>
</organism>
<evidence type="ECO:0000313" key="1">
    <source>
        <dbReference type="WBParaSite" id="BTMF_0000302801-mRNA-1"/>
    </source>
</evidence>
<proteinExistence type="predicted"/>